<dbReference type="GO" id="GO:0016746">
    <property type="term" value="F:acyltransferase activity"/>
    <property type="evidence" value="ECO:0007669"/>
    <property type="project" value="UniProtKB-KW"/>
</dbReference>
<comment type="similarity">
    <text evidence="1">Belongs to the plant acyltransferase family.</text>
</comment>
<proteinExistence type="inferred from homology"/>
<reference evidence="4" key="1">
    <citation type="submission" date="2022-04" db="EMBL/GenBank/DDBJ databases">
        <title>A functionally conserved STORR gene fusion in Papaver species that diverged 16.8 million years ago.</title>
        <authorList>
            <person name="Catania T."/>
        </authorList>
    </citation>
    <scope>NUCLEOTIDE SEQUENCE</scope>
    <source>
        <strain evidence="4">S-188037</strain>
    </source>
</reference>
<dbReference type="InterPro" id="IPR023213">
    <property type="entry name" value="CAT-like_dom_sf"/>
</dbReference>
<organism evidence="4 5">
    <name type="scientific">Papaver atlanticum</name>
    <dbReference type="NCBI Taxonomy" id="357466"/>
    <lineage>
        <taxon>Eukaryota</taxon>
        <taxon>Viridiplantae</taxon>
        <taxon>Streptophyta</taxon>
        <taxon>Embryophyta</taxon>
        <taxon>Tracheophyta</taxon>
        <taxon>Spermatophyta</taxon>
        <taxon>Magnoliopsida</taxon>
        <taxon>Ranunculales</taxon>
        <taxon>Papaveraceae</taxon>
        <taxon>Papaveroideae</taxon>
        <taxon>Papaver</taxon>
    </lineage>
</organism>
<dbReference type="PANTHER" id="PTHR31623">
    <property type="entry name" value="F21J9.9"/>
    <property type="match status" value="1"/>
</dbReference>
<dbReference type="Proteomes" id="UP001202328">
    <property type="component" value="Unassembled WGS sequence"/>
</dbReference>
<sequence length="192" mass="21436">MNFIKEAQVMVQVNMFDCGGIAICVCISHKIADACTMSTFIRNWEGKTNTARCGGSIVIPTRNQNLLIPSFDSAALFPEIPPTPVPKEDSRIEKIVSNRFVLDAVKIKSVREKLQVLMHDKHKFHRPTRVEVVSALIWKAAMKSSPTGSSSTVYHVVNFRKKIDPPLHDVSFGNICAIIVDTKNGTHRMTLF</sequence>
<dbReference type="EMBL" id="JAJJMB010013564">
    <property type="protein sequence ID" value="KAI3867348.1"/>
    <property type="molecule type" value="Genomic_DNA"/>
</dbReference>
<dbReference type="Gene3D" id="3.30.559.10">
    <property type="entry name" value="Chloramphenicol acetyltransferase-like domain"/>
    <property type="match status" value="2"/>
</dbReference>
<dbReference type="PANTHER" id="PTHR31623:SF17">
    <property type="entry name" value="F21J9.9"/>
    <property type="match status" value="1"/>
</dbReference>
<protein>
    <submittedName>
        <fullName evidence="4">Uncharacterized protein</fullName>
    </submittedName>
</protein>
<evidence type="ECO:0000256" key="3">
    <source>
        <dbReference type="ARBA" id="ARBA00023315"/>
    </source>
</evidence>
<accession>A0AAD4XA04</accession>
<keyword evidence="3" id="KW-0012">Acyltransferase</keyword>
<evidence type="ECO:0000313" key="5">
    <source>
        <dbReference type="Proteomes" id="UP001202328"/>
    </source>
</evidence>
<evidence type="ECO:0000313" key="4">
    <source>
        <dbReference type="EMBL" id="KAI3867348.1"/>
    </source>
</evidence>
<keyword evidence="5" id="KW-1185">Reference proteome</keyword>
<evidence type="ECO:0000256" key="1">
    <source>
        <dbReference type="ARBA" id="ARBA00009861"/>
    </source>
</evidence>
<gene>
    <name evidence="4" type="ORF">MKW98_001782</name>
</gene>
<dbReference type="Pfam" id="PF02458">
    <property type="entry name" value="Transferase"/>
    <property type="match status" value="1"/>
</dbReference>
<name>A0AAD4XA04_9MAGN</name>
<dbReference type="AlphaFoldDB" id="A0AAD4XA04"/>
<evidence type="ECO:0000256" key="2">
    <source>
        <dbReference type="ARBA" id="ARBA00022679"/>
    </source>
</evidence>
<keyword evidence="2" id="KW-0808">Transferase</keyword>
<comment type="caution">
    <text evidence="4">The sequence shown here is derived from an EMBL/GenBank/DDBJ whole genome shotgun (WGS) entry which is preliminary data.</text>
</comment>